<dbReference type="STRING" id="745411.B3C1_04845"/>
<evidence type="ECO:0000256" key="3">
    <source>
        <dbReference type="ARBA" id="ARBA00022448"/>
    </source>
</evidence>
<dbReference type="Gene3D" id="3.30.1340.10">
    <property type="entry name" value="HPr-like"/>
    <property type="match status" value="1"/>
</dbReference>
<evidence type="ECO:0000259" key="6">
    <source>
        <dbReference type="PROSITE" id="PS51350"/>
    </source>
</evidence>
<dbReference type="PRINTS" id="PR00107">
    <property type="entry name" value="PHOSPHOCPHPR"/>
</dbReference>
<dbReference type="InterPro" id="IPR035895">
    <property type="entry name" value="HPr-like_sf"/>
</dbReference>
<gene>
    <name evidence="7" type="ORF">B3C1_04845</name>
</gene>
<dbReference type="AlphaFoldDB" id="K2JNX5"/>
<evidence type="ECO:0000256" key="2">
    <source>
        <dbReference type="ARBA" id="ARBA00020422"/>
    </source>
</evidence>
<evidence type="ECO:0000313" key="7">
    <source>
        <dbReference type="EMBL" id="EKE76207.1"/>
    </source>
</evidence>
<comment type="caution">
    <text evidence="7">The sequence shown here is derived from an EMBL/GenBank/DDBJ whole genome shotgun (WGS) entry which is preliminary data.</text>
</comment>
<dbReference type="PROSITE" id="PS00369">
    <property type="entry name" value="PTS_HPR_HIS"/>
    <property type="match status" value="1"/>
</dbReference>
<keyword evidence="7" id="KW-0808">Transferase</keyword>
<dbReference type="EMBL" id="AMRI01000005">
    <property type="protein sequence ID" value="EKE76207.1"/>
    <property type="molecule type" value="Genomic_DNA"/>
</dbReference>
<dbReference type="InterPro" id="IPR000032">
    <property type="entry name" value="HPr-like"/>
</dbReference>
<dbReference type="PANTHER" id="PTHR33705:SF1">
    <property type="entry name" value="PHOSPHOCARRIER PROTEIN HPR"/>
    <property type="match status" value="1"/>
</dbReference>
<dbReference type="OrthoDB" id="9809047at2"/>
<dbReference type="PROSITE" id="PS51350">
    <property type="entry name" value="PTS_HPR_DOM"/>
    <property type="match status" value="1"/>
</dbReference>
<protein>
    <recommendedName>
        <fullName evidence="2">Phosphocarrier protein HPr</fullName>
    </recommendedName>
    <alternativeName>
        <fullName evidence="5">Histidine-containing protein</fullName>
    </alternativeName>
</protein>
<dbReference type="Proteomes" id="UP000006755">
    <property type="component" value="Unassembled WGS sequence"/>
</dbReference>
<name>K2JNX5_9GAMM</name>
<keyword evidence="8" id="KW-1185">Reference proteome</keyword>
<evidence type="ECO:0000256" key="5">
    <source>
        <dbReference type="ARBA" id="ARBA00033055"/>
    </source>
</evidence>
<dbReference type="InterPro" id="IPR001020">
    <property type="entry name" value="PTS_HPr_His_P_site"/>
</dbReference>
<dbReference type="Pfam" id="PF00381">
    <property type="entry name" value="PTS-HPr"/>
    <property type="match status" value="1"/>
</dbReference>
<feature type="domain" description="HPr" evidence="6">
    <location>
        <begin position="1"/>
        <end position="89"/>
    </location>
</feature>
<accession>K2JNX5</accession>
<dbReference type="GO" id="GO:0016740">
    <property type="term" value="F:transferase activity"/>
    <property type="evidence" value="ECO:0007669"/>
    <property type="project" value="UniProtKB-KW"/>
</dbReference>
<keyword evidence="4" id="KW-0762">Sugar transport</keyword>
<organism evidence="7 8">
    <name type="scientific">Gallaecimonas xiamenensis 3-C-1</name>
    <dbReference type="NCBI Taxonomy" id="745411"/>
    <lineage>
        <taxon>Bacteria</taxon>
        <taxon>Pseudomonadati</taxon>
        <taxon>Pseudomonadota</taxon>
        <taxon>Gammaproteobacteria</taxon>
        <taxon>Enterobacterales</taxon>
        <taxon>Gallaecimonadaceae</taxon>
        <taxon>Gallaecimonas</taxon>
    </lineage>
</organism>
<sequence length="89" mass="9609">MESCCITLLAPHGLHTRPAALMVALARQFQADIQVRCDGLQANAKSLFALQKLPLVSGASIEVCAQGDDARQAIGALHQWLEQFNDGQH</sequence>
<dbReference type="InterPro" id="IPR050399">
    <property type="entry name" value="HPr"/>
</dbReference>
<dbReference type="PANTHER" id="PTHR33705">
    <property type="entry name" value="PHOSPHOCARRIER PROTEIN HPR"/>
    <property type="match status" value="1"/>
</dbReference>
<dbReference type="RefSeq" id="WP_008483300.1">
    <property type="nucleotide sequence ID" value="NZ_AMRI01000005.1"/>
</dbReference>
<dbReference type="CDD" id="cd00367">
    <property type="entry name" value="PTS-HPr_like"/>
    <property type="match status" value="1"/>
</dbReference>
<evidence type="ECO:0000313" key="8">
    <source>
        <dbReference type="Proteomes" id="UP000006755"/>
    </source>
</evidence>
<proteinExistence type="predicted"/>
<dbReference type="NCBIfam" id="TIGR01003">
    <property type="entry name" value="PTS_HPr_family"/>
    <property type="match status" value="1"/>
</dbReference>
<dbReference type="eggNOG" id="COG1925">
    <property type="taxonomic scope" value="Bacteria"/>
</dbReference>
<comment type="function">
    <text evidence="1">General (non sugar-specific) component of the phosphoenolpyruvate-dependent sugar phosphotransferase system (sugar PTS). This major carbohydrate active-transport system catalyzes the phosphorylation of incoming sugar substrates concomitantly with their translocation across the cell membrane. The phosphoryl group from phosphoenolpyruvate (PEP) is transferred to the phosphoryl carrier protein HPr by enzyme I. Phospho-HPr then transfers it to the PTS EIIA domain.</text>
</comment>
<evidence type="ECO:0000256" key="1">
    <source>
        <dbReference type="ARBA" id="ARBA00003681"/>
    </source>
</evidence>
<evidence type="ECO:0000256" key="4">
    <source>
        <dbReference type="ARBA" id="ARBA00022597"/>
    </source>
</evidence>
<dbReference type="SUPFAM" id="SSF55594">
    <property type="entry name" value="HPr-like"/>
    <property type="match status" value="1"/>
</dbReference>
<reference evidence="7 8" key="1">
    <citation type="journal article" date="2012" name="J. Bacteriol.">
        <title>Genome Sequence of Gallaecimonas xiamenensis Type Strain 3-C-1.</title>
        <authorList>
            <person name="Lai Q."/>
            <person name="Wang L."/>
            <person name="Wang W."/>
            <person name="Shao Z."/>
        </authorList>
    </citation>
    <scope>NUCLEOTIDE SEQUENCE [LARGE SCALE GENOMIC DNA]</scope>
    <source>
        <strain evidence="7 8">3-C-1</strain>
    </source>
</reference>
<keyword evidence="3" id="KW-0813">Transport</keyword>